<keyword evidence="5" id="KW-1015">Disulfide bond</keyword>
<protein>
    <submittedName>
        <fullName evidence="8">Pancreatic trypsin inhibitor</fullName>
    </submittedName>
</protein>
<evidence type="ECO:0000259" key="7">
    <source>
        <dbReference type="PROSITE" id="PS50279"/>
    </source>
</evidence>
<dbReference type="InterPro" id="IPR050098">
    <property type="entry name" value="TFPI/VKTCI-like"/>
</dbReference>
<dbReference type="AlphaFoldDB" id="A0A224Y882"/>
<feature type="domain" description="BPTI/Kunitz inhibitor" evidence="7">
    <location>
        <begin position="27"/>
        <end position="79"/>
    </location>
</feature>
<dbReference type="CDD" id="cd00109">
    <property type="entry name" value="Kunitz-type"/>
    <property type="match status" value="1"/>
</dbReference>
<dbReference type="SUPFAM" id="SSF57362">
    <property type="entry name" value="BPTI-like"/>
    <property type="match status" value="2"/>
</dbReference>
<dbReference type="EMBL" id="GFPF01000583">
    <property type="protein sequence ID" value="MAA11729.1"/>
    <property type="molecule type" value="Transcribed_RNA"/>
</dbReference>
<evidence type="ECO:0000256" key="2">
    <source>
        <dbReference type="ARBA" id="ARBA00022525"/>
    </source>
</evidence>
<feature type="signal peptide" evidence="6">
    <location>
        <begin position="1"/>
        <end position="18"/>
    </location>
</feature>
<dbReference type="PANTHER" id="PTHR10083:SF217">
    <property type="entry name" value="BOOPHILIN-H2"/>
    <property type="match status" value="1"/>
</dbReference>
<dbReference type="InterPro" id="IPR036880">
    <property type="entry name" value="Kunitz_BPTI_sf"/>
</dbReference>
<evidence type="ECO:0000313" key="8">
    <source>
        <dbReference type="EMBL" id="MAA11729.1"/>
    </source>
</evidence>
<dbReference type="PROSITE" id="PS50279">
    <property type="entry name" value="BPTI_KUNITZ_2"/>
    <property type="match status" value="1"/>
</dbReference>
<organism evidence="8">
    <name type="scientific">Rhipicephalus zambeziensis</name>
    <dbReference type="NCBI Taxonomy" id="60191"/>
    <lineage>
        <taxon>Eukaryota</taxon>
        <taxon>Metazoa</taxon>
        <taxon>Ecdysozoa</taxon>
        <taxon>Arthropoda</taxon>
        <taxon>Chelicerata</taxon>
        <taxon>Arachnida</taxon>
        <taxon>Acari</taxon>
        <taxon>Parasitiformes</taxon>
        <taxon>Ixodida</taxon>
        <taxon>Ixodoidea</taxon>
        <taxon>Ixodidae</taxon>
        <taxon>Rhipicephalinae</taxon>
        <taxon>Rhipicephalus</taxon>
        <taxon>Rhipicephalus</taxon>
    </lineage>
</organism>
<accession>A0A224Y882</accession>
<name>A0A224Y882_9ACAR</name>
<comment type="subcellular location">
    <subcellularLocation>
        <location evidence="1">Secreted</location>
    </subcellularLocation>
</comment>
<evidence type="ECO:0000256" key="1">
    <source>
        <dbReference type="ARBA" id="ARBA00004613"/>
    </source>
</evidence>
<dbReference type="GO" id="GO:0004867">
    <property type="term" value="F:serine-type endopeptidase inhibitor activity"/>
    <property type="evidence" value="ECO:0007669"/>
    <property type="project" value="UniProtKB-KW"/>
</dbReference>
<dbReference type="InterPro" id="IPR002223">
    <property type="entry name" value="Kunitz_BPTI"/>
</dbReference>
<evidence type="ECO:0000256" key="4">
    <source>
        <dbReference type="ARBA" id="ARBA00022900"/>
    </source>
</evidence>
<dbReference type="GO" id="GO:0005615">
    <property type="term" value="C:extracellular space"/>
    <property type="evidence" value="ECO:0007669"/>
    <property type="project" value="TreeGrafter"/>
</dbReference>
<keyword evidence="6" id="KW-0732">Signal</keyword>
<keyword evidence="2" id="KW-0964">Secreted</keyword>
<evidence type="ECO:0000256" key="6">
    <source>
        <dbReference type="SAM" id="SignalP"/>
    </source>
</evidence>
<proteinExistence type="predicted"/>
<dbReference type="PANTHER" id="PTHR10083">
    <property type="entry name" value="KUNITZ-TYPE PROTEASE INHIBITOR-RELATED"/>
    <property type="match status" value="1"/>
</dbReference>
<dbReference type="Pfam" id="PF00014">
    <property type="entry name" value="Kunitz_BPTI"/>
    <property type="match status" value="1"/>
</dbReference>
<sequence>MNVLWLAVIITGCAPCIASRKKLSAKCSEPRDIMGNEICENPIPVWYFSNSTRTCTEFKNACRKNEHTFQSLKACNRKCGKEADTGNKHVLCWQQPRQGHCKAAFPKWYWSPKKGCQLYTGCYKSGFSTLNQCRRKCGVSIWPSKPRPKQDLGQKHRN</sequence>
<reference evidence="8" key="1">
    <citation type="journal article" date="2017" name="Parasit. Vectors">
        <title>Sialotranscriptomics of Rhipicephalus zambeziensis reveals intricate expression profiles of secretory proteins and suggests tight temporal transcriptional regulation during blood-feeding.</title>
        <authorList>
            <person name="de Castro M.H."/>
            <person name="de Klerk D."/>
            <person name="Pienaar R."/>
            <person name="Rees D.J.G."/>
            <person name="Mans B.J."/>
        </authorList>
    </citation>
    <scope>NUCLEOTIDE SEQUENCE</scope>
    <source>
        <tissue evidence="8">Salivary glands</tissue>
    </source>
</reference>
<keyword evidence="4" id="KW-0722">Serine protease inhibitor</keyword>
<dbReference type="SMART" id="SM00131">
    <property type="entry name" value="KU"/>
    <property type="match status" value="2"/>
</dbReference>
<dbReference type="Gene3D" id="4.10.410.10">
    <property type="entry name" value="Pancreatic trypsin inhibitor Kunitz domain"/>
    <property type="match status" value="2"/>
</dbReference>
<evidence type="ECO:0000256" key="5">
    <source>
        <dbReference type="ARBA" id="ARBA00023157"/>
    </source>
</evidence>
<evidence type="ECO:0000256" key="3">
    <source>
        <dbReference type="ARBA" id="ARBA00022690"/>
    </source>
</evidence>
<feature type="chain" id="PRO_5012985415" evidence="6">
    <location>
        <begin position="19"/>
        <end position="158"/>
    </location>
</feature>
<keyword evidence="3" id="KW-0646">Protease inhibitor</keyword>